<dbReference type="Pfam" id="PF03389">
    <property type="entry name" value="MobA_MobL"/>
    <property type="match status" value="1"/>
</dbReference>
<dbReference type="AlphaFoldDB" id="A0A5X9PBY2"/>
<feature type="domain" description="RepB-like DNA primase" evidence="5">
    <location>
        <begin position="398"/>
        <end position="559"/>
    </location>
</feature>
<evidence type="ECO:0000256" key="3">
    <source>
        <dbReference type="SAM" id="MobiDB-lite"/>
    </source>
</evidence>
<name>A0A5X9PBY2_SALET</name>
<evidence type="ECO:0000313" key="6">
    <source>
        <dbReference type="EMBL" id="ECB4345256.1"/>
    </source>
</evidence>
<feature type="region of interest" description="Disordered" evidence="3">
    <location>
        <begin position="1"/>
        <end position="21"/>
    </location>
</feature>
<gene>
    <name evidence="6" type="ORF">EXB20_24195</name>
</gene>
<comment type="caution">
    <text evidence="6">The sequence shown here is derived from an EMBL/GenBank/DDBJ whole genome shotgun (WGS) entry which is preliminary data.</text>
</comment>
<sequence>MAIYHLTAKTGSRSGGQSARAKADYIQREGKYARDMDEVLHAESGHMPEFVERPADYWDAADLYERANGRLFKEVEFALPVELTLDQQKALASEFAQHLTGAERLPYTLAIHAGGGENPHCHLMISERINDGIERPAAQWFKRYNGKTPEKGGAQKTEALKPKAWLEQTREAWADHANRALERAGHDARIDHRTLEAQGIERLPGVHLGPNVVEMEGRGIRTDRADVALNIDTANAQIIDLQEYREAIDHERNRQSEEIQRHQRVSGADRTAGPEHGDTGRRSPAGHEPDPAGQRGAGGGVAESPAPDRGGMGGAGQRVAGGSRRGEQRRAERPERVAGVALEAMANRDAGFHDAYGGAADRIVALARPDATDNRGRLDLAALGGPMKNDRTLQAIGRQLKAMGCERFDIGVRDATTGQMMNREWSAAEVLQNTPWLKRMNAQGNDVYIRPAEQERHGLVLVDDLSEFDLDDMKAEGREPALVVETSPKNYQAWVKVADAAGGELRGQIARTLASEYDADPASADSRHYGRLAGFTNRKDKHTTRAGYQPWVLLRESKGKTATAGPALVQ</sequence>
<reference evidence="6" key="1">
    <citation type="submission" date="2019-02" db="EMBL/GenBank/DDBJ databases">
        <authorList>
            <person name="Ashton P.M."/>
            <person name="Dallman T."/>
            <person name="Nair S."/>
            <person name="De Pinna E."/>
            <person name="Peters T."/>
            <person name="Grant K."/>
        </authorList>
    </citation>
    <scope>NUCLEOTIDE SEQUENCE</scope>
    <source>
        <strain evidence="6">679058</strain>
    </source>
</reference>
<evidence type="ECO:0000256" key="1">
    <source>
        <dbReference type="ARBA" id="ARBA00010873"/>
    </source>
</evidence>
<dbReference type="Gene3D" id="3.30.930.30">
    <property type="match status" value="1"/>
</dbReference>
<feature type="non-terminal residue" evidence="6">
    <location>
        <position position="570"/>
    </location>
</feature>
<feature type="compositionally biased region" description="Basic and acidic residues" evidence="3">
    <location>
        <begin position="324"/>
        <end position="336"/>
    </location>
</feature>
<evidence type="ECO:0000256" key="2">
    <source>
        <dbReference type="ARBA" id="ARBA00022971"/>
    </source>
</evidence>
<dbReference type="Pfam" id="PF16793">
    <property type="entry name" value="RepB_primase"/>
    <property type="match status" value="1"/>
</dbReference>
<dbReference type="Gene3D" id="3.30.70.1790">
    <property type="entry name" value="RepB DNA-primase, N-terminal domain"/>
    <property type="match status" value="1"/>
</dbReference>
<proteinExistence type="inferred from homology"/>
<accession>A0A5X9PBY2</accession>
<keyword evidence="2" id="KW-0184">Conjugation</keyword>
<feature type="region of interest" description="Disordered" evidence="3">
    <location>
        <begin position="251"/>
        <end position="337"/>
    </location>
</feature>
<dbReference type="InterPro" id="IPR039459">
    <property type="entry name" value="RepB-like_DNA_primase_dom"/>
</dbReference>
<feature type="domain" description="MobA/MobL protein" evidence="4">
    <location>
        <begin position="24"/>
        <end position="218"/>
    </location>
</feature>
<dbReference type="EMBL" id="AAHXOH010000046">
    <property type="protein sequence ID" value="ECB4345256.1"/>
    <property type="molecule type" value="Genomic_DNA"/>
</dbReference>
<protein>
    <submittedName>
        <fullName evidence="6">DNA primase</fullName>
    </submittedName>
</protein>
<feature type="compositionally biased region" description="Basic and acidic residues" evidence="3">
    <location>
        <begin position="251"/>
        <end position="261"/>
    </location>
</feature>
<dbReference type="InterPro" id="IPR005053">
    <property type="entry name" value="MobA_MobL"/>
</dbReference>
<evidence type="ECO:0000259" key="5">
    <source>
        <dbReference type="Pfam" id="PF16793"/>
    </source>
</evidence>
<organism evidence="6">
    <name type="scientific">Salmonella enterica subsp. enterica serovar Stanley</name>
    <dbReference type="NCBI Taxonomy" id="192953"/>
    <lineage>
        <taxon>Bacteria</taxon>
        <taxon>Pseudomonadati</taxon>
        <taxon>Pseudomonadota</taxon>
        <taxon>Gammaproteobacteria</taxon>
        <taxon>Enterobacterales</taxon>
        <taxon>Enterobacteriaceae</taxon>
        <taxon>Salmonella</taxon>
    </lineage>
</organism>
<evidence type="ECO:0000259" key="4">
    <source>
        <dbReference type="Pfam" id="PF03389"/>
    </source>
</evidence>
<comment type="similarity">
    <text evidence="1">Belongs to the MobA/MobL family.</text>
</comment>
<feature type="compositionally biased region" description="Basic and acidic residues" evidence="3">
    <location>
        <begin position="272"/>
        <end position="290"/>
    </location>
</feature>
<dbReference type="Gene3D" id="3.30.1490.240">
    <property type="entry name" value="RepB DNA-primase, N-terminal domain"/>
    <property type="match status" value="1"/>
</dbReference>